<sequence length="29" mass="3329">MFAKLPVLGVLSYFPEGCRVCWCLLLLRT</sequence>
<evidence type="ECO:0000313" key="1">
    <source>
        <dbReference type="EMBL" id="JAH20099.1"/>
    </source>
</evidence>
<protein>
    <submittedName>
        <fullName evidence="1">Uncharacterized protein</fullName>
    </submittedName>
</protein>
<reference evidence="1" key="1">
    <citation type="submission" date="2014-11" db="EMBL/GenBank/DDBJ databases">
        <authorList>
            <person name="Amaro Gonzalez C."/>
        </authorList>
    </citation>
    <scope>NUCLEOTIDE SEQUENCE</scope>
</reference>
<dbReference type="EMBL" id="GBXM01088478">
    <property type="protein sequence ID" value="JAH20099.1"/>
    <property type="molecule type" value="Transcribed_RNA"/>
</dbReference>
<organism evidence="1">
    <name type="scientific">Anguilla anguilla</name>
    <name type="common">European freshwater eel</name>
    <name type="synonym">Muraena anguilla</name>
    <dbReference type="NCBI Taxonomy" id="7936"/>
    <lineage>
        <taxon>Eukaryota</taxon>
        <taxon>Metazoa</taxon>
        <taxon>Chordata</taxon>
        <taxon>Craniata</taxon>
        <taxon>Vertebrata</taxon>
        <taxon>Euteleostomi</taxon>
        <taxon>Actinopterygii</taxon>
        <taxon>Neopterygii</taxon>
        <taxon>Teleostei</taxon>
        <taxon>Anguilliformes</taxon>
        <taxon>Anguillidae</taxon>
        <taxon>Anguilla</taxon>
    </lineage>
</organism>
<dbReference type="AlphaFoldDB" id="A0A0E9QTD7"/>
<proteinExistence type="predicted"/>
<reference evidence="1" key="2">
    <citation type="journal article" date="2015" name="Fish Shellfish Immunol.">
        <title>Early steps in the European eel (Anguilla anguilla)-Vibrio vulnificus interaction in the gills: Role of the RtxA13 toxin.</title>
        <authorList>
            <person name="Callol A."/>
            <person name="Pajuelo D."/>
            <person name="Ebbesson L."/>
            <person name="Teles M."/>
            <person name="MacKenzie S."/>
            <person name="Amaro C."/>
        </authorList>
    </citation>
    <scope>NUCLEOTIDE SEQUENCE</scope>
</reference>
<accession>A0A0E9QTD7</accession>
<name>A0A0E9QTD7_ANGAN</name>